<sequence>MSTIITMGTIIAMDTIITMSTIITINFRYYDGMKKHWAAPSVFSCHHNNPRFPSGNEYR</sequence>
<protein>
    <submittedName>
        <fullName evidence="2">Uncharacterized protein</fullName>
    </submittedName>
</protein>
<accession>A0A402B4L7</accession>
<evidence type="ECO:0000256" key="1">
    <source>
        <dbReference type="SAM" id="Phobius"/>
    </source>
</evidence>
<comment type="caution">
    <text evidence="2">The sequence shown here is derived from an EMBL/GenBank/DDBJ whole genome shotgun (WGS) entry which is preliminary data.</text>
</comment>
<feature type="transmembrane region" description="Helical" evidence="1">
    <location>
        <begin position="6"/>
        <end position="27"/>
    </location>
</feature>
<proteinExistence type="predicted"/>
<dbReference type="EMBL" id="BIFT01000001">
    <property type="protein sequence ID" value="GCE26305.1"/>
    <property type="molecule type" value="Genomic_DNA"/>
</dbReference>
<evidence type="ECO:0000313" key="3">
    <source>
        <dbReference type="Proteomes" id="UP000287171"/>
    </source>
</evidence>
<keyword evidence="1" id="KW-0812">Transmembrane</keyword>
<keyword evidence="1" id="KW-1133">Transmembrane helix</keyword>
<organism evidence="2 3">
    <name type="scientific">Dictyobacter alpinus</name>
    <dbReference type="NCBI Taxonomy" id="2014873"/>
    <lineage>
        <taxon>Bacteria</taxon>
        <taxon>Bacillati</taxon>
        <taxon>Chloroflexota</taxon>
        <taxon>Ktedonobacteria</taxon>
        <taxon>Ktedonobacterales</taxon>
        <taxon>Dictyobacteraceae</taxon>
        <taxon>Dictyobacter</taxon>
    </lineage>
</organism>
<evidence type="ECO:0000313" key="2">
    <source>
        <dbReference type="EMBL" id="GCE26305.1"/>
    </source>
</evidence>
<dbReference type="Proteomes" id="UP000287171">
    <property type="component" value="Unassembled WGS sequence"/>
</dbReference>
<reference evidence="3" key="1">
    <citation type="submission" date="2018-12" db="EMBL/GenBank/DDBJ databases">
        <title>Tengunoibacter tsumagoiensis gen. nov., sp. nov., Dictyobacter kobayashii sp. nov., D. alpinus sp. nov., and D. joshuensis sp. nov. and description of Dictyobacteraceae fam. nov. within the order Ktedonobacterales isolated from Tengu-no-mugimeshi.</title>
        <authorList>
            <person name="Wang C.M."/>
            <person name="Zheng Y."/>
            <person name="Sakai Y."/>
            <person name="Toyoda A."/>
            <person name="Minakuchi Y."/>
            <person name="Abe K."/>
            <person name="Yokota A."/>
            <person name="Yabe S."/>
        </authorList>
    </citation>
    <scope>NUCLEOTIDE SEQUENCE [LARGE SCALE GENOMIC DNA]</scope>
    <source>
        <strain evidence="3">Uno16</strain>
    </source>
</reference>
<gene>
    <name evidence="2" type="ORF">KDA_17890</name>
</gene>
<name>A0A402B4L7_9CHLR</name>
<keyword evidence="1" id="KW-0472">Membrane</keyword>
<dbReference type="AlphaFoldDB" id="A0A402B4L7"/>
<keyword evidence="3" id="KW-1185">Reference proteome</keyword>